<proteinExistence type="predicted"/>
<accession>A0A937LLF2</accession>
<evidence type="ECO:0000313" key="2">
    <source>
        <dbReference type="Proteomes" id="UP000711391"/>
    </source>
</evidence>
<dbReference type="EMBL" id="JADHQD010000017">
    <property type="protein sequence ID" value="MBL6818426.1"/>
    <property type="molecule type" value="Genomic_DNA"/>
</dbReference>
<dbReference type="PROSITE" id="PS51257">
    <property type="entry name" value="PROKAR_LIPOPROTEIN"/>
    <property type="match status" value="1"/>
</dbReference>
<sequence>MKINSIIILLFGVIGCSIAPSKLEEFNSKNNSYSPADTIKCMQMSSPQRPIPINKKGKTRESYDQSDCYDDLLTKNTRELTLEFKKSIDLEKKEESIELPESTDDIDIEAIEEKVLKKNKKD</sequence>
<evidence type="ECO:0008006" key="3">
    <source>
        <dbReference type="Google" id="ProtNLM"/>
    </source>
</evidence>
<comment type="caution">
    <text evidence="1">The sequence shown here is derived from an EMBL/GenBank/DDBJ whole genome shotgun (WGS) entry which is preliminary data.</text>
</comment>
<evidence type="ECO:0000313" key="1">
    <source>
        <dbReference type="EMBL" id="MBL6818426.1"/>
    </source>
</evidence>
<protein>
    <recommendedName>
        <fullName evidence="3">Lipoprotein</fullName>
    </recommendedName>
</protein>
<name>A0A937LLF2_9GAMM</name>
<organism evidence="1 2">
    <name type="scientific">SAR86 cluster bacterium</name>
    <dbReference type="NCBI Taxonomy" id="2030880"/>
    <lineage>
        <taxon>Bacteria</taxon>
        <taxon>Pseudomonadati</taxon>
        <taxon>Pseudomonadota</taxon>
        <taxon>Gammaproteobacteria</taxon>
        <taxon>SAR86 cluster</taxon>
    </lineage>
</organism>
<dbReference type="Proteomes" id="UP000711391">
    <property type="component" value="Unassembled WGS sequence"/>
</dbReference>
<reference evidence="1" key="1">
    <citation type="submission" date="2020-10" db="EMBL/GenBank/DDBJ databases">
        <title>Microbiome of the Black Sea water column analyzed by genome centric metagenomics.</title>
        <authorList>
            <person name="Cabello-Yeves P.J."/>
            <person name="Callieri C."/>
            <person name="Picazo A."/>
            <person name="Mehrshad M."/>
            <person name="Haro-Moreno J.M."/>
            <person name="Roda-Garcia J."/>
            <person name="Dzembekova N."/>
            <person name="Slabakova V."/>
            <person name="Slabakova N."/>
            <person name="Moncheva S."/>
            <person name="Rodriguez-Valera F."/>
        </authorList>
    </citation>
    <scope>NUCLEOTIDE SEQUENCE</scope>
    <source>
        <strain evidence="1">BS307-5m-G50</strain>
    </source>
</reference>
<dbReference type="AlphaFoldDB" id="A0A937LLF2"/>
<gene>
    <name evidence="1" type="ORF">ISQ64_03365</name>
</gene>